<dbReference type="GO" id="GO:0000124">
    <property type="term" value="C:SAGA complex"/>
    <property type="evidence" value="ECO:0007669"/>
    <property type="project" value="InterPro"/>
</dbReference>
<keyword evidence="7" id="KW-1185">Reference proteome</keyword>
<comment type="caution">
    <text evidence="6">The sequence shown here is derived from an EMBL/GenBank/DDBJ whole genome shotgun (WGS) entry which is preliminary data.</text>
</comment>
<protein>
    <recommendedName>
        <fullName evidence="5">SGF29 C-terminal domain-containing protein</fullName>
    </recommendedName>
</protein>
<organism evidence="6 7">
    <name type="scientific">Blomia tropicalis</name>
    <name type="common">Mite</name>
    <dbReference type="NCBI Taxonomy" id="40697"/>
    <lineage>
        <taxon>Eukaryota</taxon>
        <taxon>Metazoa</taxon>
        <taxon>Ecdysozoa</taxon>
        <taxon>Arthropoda</taxon>
        <taxon>Chelicerata</taxon>
        <taxon>Arachnida</taxon>
        <taxon>Acari</taxon>
        <taxon>Acariformes</taxon>
        <taxon>Sarcoptiformes</taxon>
        <taxon>Astigmata</taxon>
        <taxon>Glycyphagoidea</taxon>
        <taxon>Echimyopodidae</taxon>
        <taxon>Blomia</taxon>
    </lineage>
</organism>
<dbReference type="Proteomes" id="UP001142055">
    <property type="component" value="Chromosome 1"/>
</dbReference>
<comment type="subcellular location">
    <subcellularLocation>
        <location evidence="1">Nucleus</location>
    </subcellularLocation>
</comment>
<keyword evidence="2" id="KW-0805">Transcription regulation</keyword>
<gene>
    <name evidence="6" type="ORF">RDWZM_003646</name>
</gene>
<dbReference type="InterPro" id="IPR037802">
    <property type="entry name" value="SGF29"/>
</dbReference>
<keyword evidence="4" id="KW-0539">Nucleus</keyword>
<keyword evidence="3" id="KW-0804">Transcription</keyword>
<accession>A0A9Q0RT82</accession>
<evidence type="ECO:0000256" key="4">
    <source>
        <dbReference type="ARBA" id="ARBA00023242"/>
    </source>
</evidence>
<dbReference type="InterPro" id="IPR047288">
    <property type="entry name" value="Tudor_SGF29_rpt1"/>
</dbReference>
<dbReference type="GO" id="GO:0005634">
    <property type="term" value="C:nucleus"/>
    <property type="evidence" value="ECO:0007669"/>
    <property type="project" value="UniProtKB-SubCell"/>
</dbReference>
<dbReference type="PROSITE" id="PS51518">
    <property type="entry name" value="SGF29_C"/>
    <property type="match status" value="1"/>
</dbReference>
<evidence type="ECO:0000313" key="6">
    <source>
        <dbReference type="EMBL" id="KAJ6225101.1"/>
    </source>
</evidence>
<reference evidence="6" key="1">
    <citation type="submission" date="2022-12" db="EMBL/GenBank/DDBJ databases">
        <title>Genome assemblies of Blomia tropicalis.</title>
        <authorList>
            <person name="Cui Y."/>
        </authorList>
    </citation>
    <scope>NUCLEOTIDE SEQUENCE</scope>
    <source>
        <tissue evidence="6">Adult mites</tissue>
    </source>
</reference>
<dbReference type="AlphaFoldDB" id="A0A9Q0RT82"/>
<evidence type="ECO:0000256" key="1">
    <source>
        <dbReference type="ARBA" id="ARBA00004123"/>
    </source>
</evidence>
<dbReference type="InterPro" id="IPR010750">
    <property type="entry name" value="SGF29_tudor-like_dom"/>
</dbReference>
<dbReference type="Pfam" id="PF07039">
    <property type="entry name" value="SGF29_Tudor"/>
    <property type="match status" value="1"/>
</dbReference>
<dbReference type="InterPro" id="IPR047287">
    <property type="entry name" value="Tudor_SGF29_rpt2"/>
</dbReference>
<dbReference type="Gene3D" id="2.30.30.140">
    <property type="match status" value="2"/>
</dbReference>
<dbReference type="EMBL" id="JAPWDV010000001">
    <property type="protein sequence ID" value="KAJ6225101.1"/>
    <property type="molecule type" value="Genomic_DNA"/>
</dbReference>
<dbReference type="PANTHER" id="PTHR21539:SF0">
    <property type="entry name" value="SAGA-ASSOCIATED FACTOR 29"/>
    <property type="match status" value="1"/>
</dbReference>
<dbReference type="CDD" id="cd20393">
    <property type="entry name" value="Tudor_SGF29_rpt1"/>
    <property type="match status" value="1"/>
</dbReference>
<sequence>MDNDEANPDDPTLRHQRQKQFEWANVISMLHRSIILPDSHDQDPEIRILVEQLGTTLHGVYLAEQFSYEISAKISKLREYSHSSKEIKRKKKEFQKLLNLIERNSEHRLELGGQADNLVYKIVMTISERQAKLNDPYRKMSTTLTNLLRDAERLPLFIRKYIHCTKYKAINGLFKLATKGKDEPPPPLCGAIPADANYICKIGELVSALIKVSSDDDEDKLMWVIAKVIRYDSSSGKYEIQDVDSDQDSGKQRHLLPKAKVIPLPKQRAIPFPNSKAVLESKTRVHALYPRTTVLYPGKVDAPPETIRDKYKIKFDNDGDLSQEVPQQFVINSDLVLKIEAKFSKSTTCCSLCVDAAAAAEGSSIINK</sequence>
<dbReference type="CDD" id="cd20394">
    <property type="entry name" value="Tudor_SGF29_rpt2"/>
    <property type="match status" value="1"/>
</dbReference>
<evidence type="ECO:0000256" key="3">
    <source>
        <dbReference type="ARBA" id="ARBA00023163"/>
    </source>
</evidence>
<evidence type="ECO:0000313" key="7">
    <source>
        <dbReference type="Proteomes" id="UP001142055"/>
    </source>
</evidence>
<evidence type="ECO:0000256" key="2">
    <source>
        <dbReference type="ARBA" id="ARBA00023015"/>
    </source>
</evidence>
<feature type="domain" description="SGF29 C-terminal" evidence="5">
    <location>
        <begin position="196"/>
        <end position="339"/>
    </location>
</feature>
<evidence type="ECO:0000259" key="5">
    <source>
        <dbReference type="PROSITE" id="PS51518"/>
    </source>
</evidence>
<name>A0A9Q0RT82_BLOTA</name>
<proteinExistence type="predicted"/>
<dbReference type="PANTHER" id="PTHR21539">
    <property type="entry name" value="SAGA-ASSOCIATED FACTOR 29"/>
    <property type="match status" value="1"/>
</dbReference>